<evidence type="ECO:0000256" key="30">
    <source>
        <dbReference type="SAM" id="MobiDB-lite"/>
    </source>
</evidence>
<dbReference type="CDD" id="cd00333">
    <property type="entry name" value="MIP"/>
    <property type="match status" value="1"/>
</dbReference>
<evidence type="ECO:0000256" key="19">
    <source>
        <dbReference type="ARBA" id="ARBA00023097"/>
    </source>
</evidence>
<feature type="transmembrane region" description="Helical" evidence="31">
    <location>
        <begin position="459"/>
        <end position="480"/>
    </location>
</feature>
<dbReference type="Gene3D" id="3.40.50.150">
    <property type="entry name" value="Vaccinia Virus protein VP39"/>
    <property type="match status" value="2"/>
</dbReference>
<dbReference type="InterPro" id="IPR029063">
    <property type="entry name" value="SAM-dependent_MTases_sf"/>
</dbReference>
<dbReference type="GO" id="GO:0019755">
    <property type="term" value="P:one-carbon compound transport"/>
    <property type="evidence" value="ECO:0007669"/>
    <property type="project" value="UniProtKB-ARBA"/>
</dbReference>
<evidence type="ECO:0000256" key="13">
    <source>
        <dbReference type="ARBA" id="ARBA00022691"/>
    </source>
</evidence>
<dbReference type="Gene3D" id="1.20.1080.10">
    <property type="entry name" value="Glycerol uptake facilitator protein"/>
    <property type="match status" value="1"/>
</dbReference>
<dbReference type="InterPro" id="IPR000425">
    <property type="entry name" value="MIP"/>
</dbReference>
<evidence type="ECO:0000256" key="10">
    <source>
        <dbReference type="ARBA" id="ARBA00022475"/>
    </source>
</evidence>
<dbReference type="PRINTS" id="PR02020">
    <property type="entry name" value="AQUAPORIN8"/>
</dbReference>
<dbReference type="GO" id="GO:0032259">
    <property type="term" value="P:methylation"/>
    <property type="evidence" value="ECO:0007669"/>
    <property type="project" value="UniProtKB-KW"/>
</dbReference>
<evidence type="ECO:0000256" key="23">
    <source>
        <dbReference type="ARBA" id="ARBA00032526"/>
    </source>
</evidence>
<keyword evidence="15" id="KW-0677">Repeat</keyword>
<evidence type="ECO:0000313" key="33">
    <source>
        <dbReference type="Proteomes" id="UP000322234"/>
    </source>
</evidence>
<dbReference type="Pfam" id="PF04072">
    <property type="entry name" value="LCM"/>
    <property type="match status" value="1"/>
</dbReference>
<evidence type="ECO:0000256" key="11">
    <source>
        <dbReference type="ARBA" id="ARBA00022603"/>
    </source>
</evidence>
<evidence type="ECO:0000256" key="4">
    <source>
        <dbReference type="ARBA" id="ARBA00004448"/>
    </source>
</evidence>
<dbReference type="InterPro" id="IPR023277">
    <property type="entry name" value="Aquaporin_8"/>
</dbReference>
<evidence type="ECO:0000256" key="25">
    <source>
        <dbReference type="ARBA" id="ARBA00036281"/>
    </source>
</evidence>
<keyword evidence="18 31" id="KW-1133">Transmembrane helix</keyword>
<sequence>MAASLRRPSFTTCSSPTDTDDEGVRGTCEDASICKRFAVSIGYWQDPYIQHLHCGLCMDYSCRHHVIACFSVCHLGYFARVHGVSQLTKAFLRKTECNCQILNLGAGMDTTFWMLKVCTGFSWFFYLVAVMDGHMLDSTRYAIIGADLRDIADLEEKLKKCNMSTQLPTLLIAECVLVYMTPEQSANLLKWAANSFEAAMFINYEQVNMGDRFGQIMIENLRRRQCDLAGVETCKSLESQRERLLSSGWESASAIDMMEVYSRLPRAEVIRIEALEFLDEMELLEQLMQHYCLCWATKGGSELGPRSQGAGNVRNTASIQFANHLVYGTQYRFKVRKAGSEPLQEVLKGVISAVSQPATSHSSCGWEAAVSMCDLESGSVKVKEPSNRGRWHGCWYERLVQPCLVELLGSALFIFIGCLSVIENGPDTGRLQPALAHGLALGLVIATLGNISGGHFNPAVSLAAMLVGGLKLTMLFPYWISQLCGGLIGAALAKAVSPEDRFWNATGAAFVTVQESEQVAGAVVAEVILTTLLALTVCMGAINEKTLGPLAPFCIGFSVTVDILAGGAVSGACMNPARAFGPAMVANHWDYHWIYWLGPLLASLLVGVLIRFFIGDAKIRLILKGRNNEVTEFEDAGA</sequence>
<evidence type="ECO:0000256" key="31">
    <source>
        <dbReference type="SAM" id="Phobius"/>
    </source>
</evidence>
<dbReference type="EC" id="2.1.1.233" evidence="8"/>
<feature type="transmembrane region" description="Helical" evidence="31">
    <location>
        <begin position="550"/>
        <end position="573"/>
    </location>
</feature>
<dbReference type="FunFam" id="1.20.1080.10:FF:000015">
    <property type="entry name" value="Aquaporin 8"/>
    <property type="match status" value="1"/>
</dbReference>
<evidence type="ECO:0000256" key="27">
    <source>
        <dbReference type="ARBA" id="ARBA00050618"/>
    </source>
</evidence>
<keyword evidence="9" id="KW-0813">Transport</keyword>
<evidence type="ECO:0000256" key="8">
    <source>
        <dbReference type="ARBA" id="ARBA00012834"/>
    </source>
</evidence>
<dbReference type="GO" id="GO:0016323">
    <property type="term" value="C:basolateral plasma membrane"/>
    <property type="evidence" value="ECO:0007669"/>
    <property type="project" value="UniProtKB-SubCell"/>
</dbReference>
<feature type="region of interest" description="Disordered" evidence="30">
    <location>
        <begin position="1"/>
        <end position="23"/>
    </location>
</feature>
<comment type="catalytic activity">
    <reaction evidence="26">
        <text>H2O2(out) = H2O2(in)</text>
        <dbReference type="Rhea" id="RHEA:74375"/>
        <dbReference type="ChEBI" id="CHEBI:16240"/>
    </reaction>
</comment>
<comment type="caution">
    <text evidence="32">The sequence shown here is derived from an EMBL/GenBank/DDBJ whole genome shotgun (WGS) entry which is preliminary data.</text>
</comment>
<dbReference type="AlphaFoldDB" id="A0A6B0RIH9"/>
<comment type="catalytic activity">
    <reaction evidence="27">
        <text>formamide(out) = formamide(in)</text>
        <dbReference type="Rhea" id="RHEA:74387"/>
        <dbReference type="ChEBI" id="CHEBI:16397"/>
    </reaction>
</comment>
<keyword evidence="14 31" id="KW-0812">Transmembrane</keyword>
<evidence type="ECO:0000256" key="22">
    <source>
        <dbReference type="ARBA" id="ARBA00023180"/>
    </source>
</evidence>
<reference evidence="32" key="1">
    <citation type="submission" date="2019-10" db="EMBL/GenBank/DDBJ databases">
        <title>The sequence and de novo assembly of the wild yak genome.</title>
        <authorList>
            <person name="Liu Y."/>
        </authorList>
    </citation>
    <scope>NUCLEOTIDE SEQUENCE [LARGE SCALE GENOMIC DNA]</scope>
    <source>
        <strain evidence="32">WY2019</strain>
    </source>
</reference>
<proteinExistence type="inferred from homology"/>
<evidence type="ECO:0000256" key="2">
    <source>
        <dbReference type="ARBA" id="ARBA00003455"/>
    </source>
</evidence>
<feature type="transmembrane region" description="Helical" evidence="31">
    <location>
        <begin position="112"/>
        <end position="131"/>
    </location>
</feature>
<keyword evidence="16" id="KW-0999">Mitochondrion inner membrane</keyword>
<dbReference type="PANTHER" id="PTHR13600:SF33">
    <property type="entry name" value="LEUCINE CARBOXYL METHYLTRANSFERASE 1"/>
    <property type="match status" value="1"/>
</dbReference>
<dbReference type="Pfam" id="PF00230">
    <property type="entry name" value="MIP"/>
    <property type="match status" value="1"/>
</dbReference>
<accession>A0A6B0RIH9</accession>
<evidence type="ECO:0000256" key="14">
    <source>
        <dbReference type="ARBA" id="ARBA00022692"/>
    </source>
</evidence>
<dbReference type="PRINTS" id="PR00783">
    <property type="entry name" value="MINTRINSICP"/>
</dbReference>
<dbReference type="GO" id="GO:0080170">
    <property type="term" value="P:hydrogen peroxide transmembrane transport"/>
    <property type="evidence" value="ECO:0007669"/>
    <property type="project" value="UniProtKB-ARBA"/>
</dbReference>
<evidence type="ECO:0000256" key="5">
    <source>
        <dbReference type="ARBA" id="ARBA00004554"/>
    </source>
</evidence>
<dbReference type="GO" id="GO:0072488">
    <property type="term" value="P:ammonium transmembrane transport"/>
    <property type="evidence" value="ECO:0007669"/>
    <property type="project" value="UniProtKB-ARBA"/>
</dbReference>
<comment type="catalytic activity">
    <reaction evidence="24">
        <text>H2O(in) = H2O(out)</text>
        <dbReference type="Rhea" id="RHEA:29667"/>
        <dbReference type="ChEBI" id="CHEBI:15377"/>
    </reaction>
</comment>
<name>A0A6B0RIH9_9CETA</name>
<feature type="transmembrane region" description="Helical" evidence="31">
    <location>
        <begin position="593"/>
        <end position="614"/>
    </location>
</feature>
<dbReference type="InterPro" id="IPR007213">
    <property type="entry name" value="Ppm1/Ppm2/Tcmp"/>
</dbReference>
<dbReference type="GO" id="GO:0005743">
    <property type="term" value="C:mitochondrial inner membrane"/>
    <property type="evidence" value="ECO:0007669"/>
    <property type="project" value="UniProtKB-SubCell"/>
</dbReference>
<dbReference type="InterPro" id="IPR016651">
    <property type="entry name" value="LCMT1"/>
</dbReference>
<keyword evidence="12" id="KW-0808">Transferase</keyword>
<evidence type="ECO:0000256" key="21">
    <source>
        <dbReference type="ARBA" id="ARBA00023136"/>
    </source>
</evidence>
<evidence type="ECO:0000256" key="29">
    <source>
        <dbReference type="ARBA" id="ARBA00074374"/>
    </source>
</evidence>
<keyword evidence="22" id="KW-0325">Glycoprotein</keyword>
<dbReference type="EMBL" id="VBQZ03000060">
    <property type="protein sequence ID" value="MXQ89978.1"/>
    <property type="molecule type" value="Genomic_DNA"/>
</dbReference>
<organism evidence="32 33">
    <name type="scientific">Bos mutus</name>
    <name type="common">wild yak</name>
    <dbReference type="NCBI Taxonomy" id="72004"/>
    <lineage>
        <taxon>Eukaryota</taxon>
        <taxon>Metazoa</taxon>
        <taxon>Chordata</taxon>
        <taxon>Craniata</taxon>
        <taxon>Vertebrata</taxon>
        <taxon>Euteleostomi</taxon>
        <taxon>Mammalia</taxon>
        <taxon>Eutheria</taxon>
        <taxon>Laurasiatheria</taxon>
        <taxon>Artiodactyla</taxon>
        <taxon>Ruminantia</taxon>
        <taxon>Pecora</taxon>
        <taxon>Bovidae</taxon>
        <taxon>Bovinae</taxon>
        <taxon>Bos</taxon>
    </lineage>
</organism>
<keyword evidence="33" id="KW-1185">Reference proteome</keyword>
<dbReference type="GO" id="GO:0005829">
    <property type="term" value="C:cytosol"/>
    <property type="evidence" value="ECO:0007669"/>
    <property type="project" value="TreeGrafter"/>
</dbReference>
<dbReference type="SUPFAM" id="SSF81338">
    <property type="entry name" value="Aquaporin-like"/>
    <property type="match status" value="1"/>
</dbReference>
<comment type="function">
    <text evidence="2">Methylates the carboxyl group of the C-terminal leucine residue of protein phosphatase 2A catalytic subunits to form alpha-leucine ester residues.</text>
</comment>
<feature type="transmembrane region" description="Helical" evidence="31">
    <location>
        <begin position="519"/>
        <end position="538"/>
    </location>
</feature>
<evidence type="ECO:0000256" key="20">
    <source>
        <dbReference type="ARBA" id="ARBA00023128"/>
    </source>
</evidence>
<keyword evidence="13" id="KW-0949">S-adenosyl-L-methionine</keyword>
<evidence type="ECO:0000256" key="26">
    <source>
        <dbReference type="ARBA" id="ARBA00047305"/>
    </source>
</evidence>
<evidence type="ECO:0000256" key="12">
    <source>
        <dbReference type="ARBA" id="ARBA00022679"/>
    </source>
</evidence>
<feature type="transmembrane region" description="Helical" evidence="31">
    <location>
        <begin position="434"/>
        <end position="452"/>
    </location>
</feature>
<dbReference type="InterPro" id="IPR022357">
    <property type="entry name" value="MIP_CS"/>
</dbReference>
<dbReference type="InterPro" id="IPR023271">
    <property type="entry name" value="Aquaporin-like"/>
</dbReference>
<keyword evidence="17" id="KW-0256">Endoplasmic reticulum</keyword>
<dbReference type="GO" id="GO:0015250">
    <property type="term" value="F:water channel activity"/>
    <property type="evidence" value="ECO:0007669"/>
    <property type="project" value="UniProtKB-ARBA"/>
</dbReference>
<evidence type="ECO:0000256" key="18">
    <source>
        <dbReference type="ARBA" id="ARBA00022989"/>
    </source>
</evidence>
<comment type="catalytic activity">
    <reaction evidence="25">
        <text>methylamine(out) = methylamine(in)</text>
        <dbReference type="Rhea" id="RHEA:74391"/>
        <dbReference type="ChEBI" id="CHEBI:59338"/>
    </reaction>
</comment>
<evidence type="ECO:0000256" key="6">
    <source>
        <dbReference type="ARBA" id="ARBA00006175"/>
    </source>
</evidence>
<evidence type="ECO:0000256" key="17">
    <source>
        <dbReference type="ARBA" id="ARBA00022824"/>
    </source>
</evidence>
<dbReference type="FunFam" id="3.40.50.150:FF:000286">
    <property type="entry name" value="Leucine carboxyl methyltransferase 1"/>
    <property type="match status" value="1"/>
</dbReference>
<dbReference type="GO" id="GO:0018423">
    <property type="term" value="F:protein C-terminal leucine carboxyl O-methyltransferase activity"/>
    <property type="evidence" value="ECO:0007669"/>
    <property type="project" value="UniProtKB-EC"/>
</dbReference>
<keyword evidence="10" id="KW-1003">Cell membrane</keyword>
<comment type="similarity">
    <text evidence="7">Belongs to the methyltransferase superfamily. LCMT family.</text>
</comment>
<protein>
    <recommendedName>
        <fullName evidence="29">Aquaporin-8</fullName>
        <ecNumber evidence="8">2.1.1.233</ecNumber>
    </recommendedName>
    <alternativeName>
        <fullName evidence="23">[Phosphatase 2A protein]-leucine-carboxy methyltransferase 1</fullName>
    </alternativeName>
</protein>
<dbReference type="GO" id="GO:0046691">
    <property type="term" value="C:intracellular canaliculus"/>
    <property type="evidence" value="ECO:0007669"/>
    <property type="project" value="UniProtKB-ARBA"/>
</dbReference>
<keyword evidence="21 31" id="KW-0472">Membrane</keyword>
<dbReference type="SUPFAM" id="SSF53335">
    <property type="entry name" value="S-adenosyl-L-methionine-dependent methyltransferases"/>
    <property type="match status" value="1"/>
</dbReference>
<comment type="similarity">
    <text evidence="6">Belongs to the MIP/aquaporin (TC 1.A.8) family.</text>
</comment>
<comment type="subcellular location">
    <subcellularLocation>
        <location evidence="3">Apical cell membrane</location>
        <topology evidence="3">Multi-pass membrane protein</topology>
    </subcellularLocation>
    <subcellularLocation>
        <location evidence="5">Basolateral cell membrane</location>
        <topology evidence="5">Multi-pass membrane protein</topology>
    </subcellularLocation>
    <subcellularLocation>
        <location evidence="4">Mitochondrion inner membrane</location>
        <topology evidence="4">Multi-pass membrane protein</topology>
    </subcellularLocation>
    <subcellularLocation>
        <location evidence="28">Smooth endoplasmic reticulum membrane</location>
        <topology evidence="28">Multi-pass membrane protein</topology>
    </subcellularLocation>
</comment>
<feature type="transmembrane region" description="Helical" evidence="31">
    <location>
        <begin position="399"/>
        <end position="422"/>
    </location>
</feature>
<evidence type="ECO:0000313" key="32">
    <source>
        <dbReference type="EMBL" id="MXQ89978.1"/>
    </source>
</evidence>
<gene>
    <name evidence="32" type="ORF">E5288_WYG014027</name>
</gene>
<dbReference type="PROSITE" id="PS00221">
    <property type="entry name" value="MIP"/>
    <property type="match status" value="1"/>
</dbReference>
<keyword evidence="20" id="KW-0496">Mitochondrion</keyword>
<evidence type="ECO:0000256" key="28">
    <source>
        <dbReference type="ARBA" id="ARBA00060365"/>
    </source>
</evidence>
<evidence type="ECO:0000256" key="24">
    <source>
        <dbReference type="ARBA" id="ARBA00034651"/>
    </source>
</evidence>
<dbReference type="Proteomes" id="UP000322234">
    <property type="component" value="Unassembled WGS sequence"/>
</dbReference>
<evidence type="ECO:0000256" key="15">
    <source>
        <dbReference type="ARBA" id="ARBA00022737"/>
    </source>
</evidence>
<dbReference type="PANTHER" id="PTHR13600">
    <property type="entry name" value="LEUCINE CARBOXYL METHYLTRANSFERASE"/>
    <property type="match status" value="1"/>
</dbReference>
<dbReference type="GO" id="GO:0030868">
    <property type="term" value="C:smooth endoplasmic reticulum membrane"/>
    <property type="evidence" value="ECO:0007669"/>
    <property type="project" value="UniProtKB-SubCell"/>
</dbReference>
<keyword evidence="11" id="KW-0489">Methyltransferase</keyword>
<evidence type="ECO:0000256" key="3">
    <source>
        <dbReference type="ARBA" id="ARBA00004424"/>
    </source>
</evidence>
<evidence type="ECO:0000256" key="9">
    <source>
        <dbReference type="ARBA" id="ARBA00022448"/>
    </source>
</evidence>
<comment type="catalytic activity">
    <reaction evidence="1">
        <text>[phosphatase 2A protein]-C-terminal L-leucine + S-adenosyl-L-methionine = [phosphatase 2A protein]-C-terminal L-leucine methyl ester + S-adenosyl-L-homocysteine</text>
        <dbReference type="Rhea" id="RHEA:48544"/>
        <dbReference type="Rhea" id="RHEA-COMP:12134"/>
        <dbReference type="Rhea" id="RHEA-COMP:12135"/>
        <dbReference type="ChEBI" id="CHEBI:57856"/>
        <dbReference type="ChEBI" id="CHEBI:59789"/>
        <dbReference type="ChEBI" id="CHEBI:90516"/>
        <dbReference type="ChEBI" id="CHEBI:90517"/>
        <dbReference type="EC" id="2.1.1.233"/>
    </reaction>
</comment>
<evidence type="ECO:0000256" key="7">
    <source>
        <dbReference type="ARBA" id="ARBA00010703"/>
    </source>
</evidence>
<keyword evidence="19" id="KW-0558">Oxidation</keyword>
<evidence type="ECO:0000256" key="16">
    <source>
        <dbReference type="ARBA" id="ARBA00022792"/>
    </source>
</evidence>
<evidence type="ECO:0000256" key="1">
    <source>
        <dbReference type="ARBA" id="ARBA00000724"/>
    </source>
</evidence>